<feature type="compositionally biased region" description="Polar residues" evidence="18">
    <location>
        <begin position="1025"/>
        <end position="1036"/>
    </location>
</feature>
<dbReference type="CDD" id="cd04369">
    <property type="entry name" value="Bromodomain"/>
    <property type="match status" value="1"/>
</dbReference>
<keyword evidence="6" id="KW-0479">Metal-binding</keyword>
<dbReference type="CDD" id="cd15506">
    <property type="entry name" value="PHD1_KMT2A_like"/>
    <property type="match status" value="1"/>
</dbReference>
<dbReference type="InterPro" id="IPR018359">
    <property type="entry name" value="Bromodomain_CS"/>
</dbReference>
<organism evidence="23 24">
    <name type="scientific">Capsaspora owczarzaki (strain ATCC 30864)</name>
    <dbReference type="NCBI Taxonomy" id="595528"/>
    <lineage>
        <taxon>Eukaryota</taxon>
        <taxon>Filasterea</taxon>
        <taxon>Capsaspora</taxon>
    </lineage>
</organism>
<keyword evidence="19" id="KW-1133">Transmembrane helix</keyword>
<dbReference type="PANTHER" id="PTHR45888">
    <property type="entry name" value="HL01030P-RELATED"/>
    <property type="match status" value="1"/>
</dbReference>
<evidence type="ECO:0000256" key="13">
    <source>
        <dbReference type="ARBA" id="ARBA00023125"/>
    </source>
</evidence>
<dbReference type="Proteomes" id="UP000008743">
    <property type="component" value="Unassembled WGS sequence"/>
</dbReference>
<evidence type="ECO:0000256" key="16">
    <source>
        <dbReference type="PROSITE-ProRule" id="PRU00035"/>
    </source>
</evidence>
<feature type="region of interest" description="Disordered" evidence="18">
    <location>
        <begin position="198"/>
        <end position="234"/>
    </location>
</feature>
<dbReference type="Gene3D" id="2.170.270.10">
    <property type="entry name" value="SET domain"/>
    <property type="match status" value="1"/>
</dbReference>
<dbReference type="Gene3D" id="1.20.920.10">
    <property type="entry name" value="Bromodomain-like"/>
    <property type="match status" value="1"/>
</dbReference>
<dbReference type="GO" id="GO:0032259">
    <property type="term" value="P:methylation"/>
    <property type="evidence" value="ECO:0007669"/>
    <property type="project" value="UniProtKB-KW"/>
</dbReference>
<keyword evidence="14" id="KW-0804">Transcription</keyword>
<dbReference type="InterPro" id="IPR013083">
    <property type="entry name" value="Znf_RING/FYVE/PHD"/>
</dbReference>
<dbReference type="GO" id="GO:0005634">
    <property type="term" value="C:nucleus"/>
    <property type="evidence" value="ECO:0007669"/>
    <property type="project" value="UniProtKB-SubCell"/>
</dbReference>
<feature type="region of interest" description="Disordered" evidence="18">
    <location>
        <begin position="960"/>
        <end position="1055"/>
    </location>
</feature>
<dbReference type="InterPro" id="IPR001487">
    <property type="entry name" value="Bromodomain"/>
</dbReference>
<dbReference type="InterPro" id="IPR034732">
    <property type="entry name" value="EPHD"/>
</dbReference>
<dbReference type="Gene3D" id="3.30.40.10">
    <property type="entry name" value="Zinc/RING finger domain, C3HC4 (zinc finger)"/>
    <property type="match status" value="3"/>
</dbReference>
<keyword evidence="7" id="KW-0677">Repeat</keyword>
<gene>
    <name evidence="23" type="ORF">CAOG_001362</name>
</gene>
<feature type="compositionally biased region" description="Low complexity" evidence="18">
    <location>
        <begin position="103"/>
        <end position="118"/>
    </location>
</feature>
<feature type="region of interest" description="Disordered" evidence="18">
    <location>
        <begin position="76"/>
        <end position="144"/>
    </location>
</feature>
<dbReference type="InterPro" id="IPR003888">
    <property type="entry name" value="FYrich_N"/>
</dbReference>
<evidence type="ECO:0000256" key="9">
    <source>
        <dbReference type="ARBA" id="ARBA00022833"/>
    </source>
</evidence>
<dbReference type="SMART" id="SM00297">
    <property type="entry name" value="BROMO"/>
    <property type="match status" value="1"/>
</dbReference>
<feature type="domain" description="PHD-type" evidence="22">
    <location>
        <begin position="1135"/>
        <end position="1244"/>
    </location>
</feature>
<dbReference type="SUPFAM" id="SSF47370">
    <property type="entry name" value="Bromodomain"/>
    <property type="match status" value="1"/>
</dbReference>
<evidence type="ECO:0000313" key="24">
    <source>
        <dbReference type="Proteomes" id="UP000008743"/>
    </source>
</evidence>
<keyword evidence="19" id="KW-0472">Membrane</keyword>
<keyword evidence="15" id="KW-0539">Nucleus</keyword>
<evidence type="ECO:0000256" key="12">
    <source>
        <dbReference type="ARBA" id="ARBA00023117"/>
    </source>
</evidence>
<feature type="domain" description="Bromo" evidence="20">
    <location>
        <begin position="853"/>
        <end position="923"/>
    </location>
</feature>
<dbReference type="Pfam" id="PF00856">
    <property type="entry name" value="SET"/>
    <property type="match status" value="1"/>
</dbReference>
<dbReference type="OrthoDB" id="308383at2759"/>
<dbReference type="PROSITE" id="PS51543">
    <property type="entry name" value="FYRC"/>
    <property type="match status" value="1"/>
</dbReference>
<dbReference type="InterPro" id="IPR001214">
    <property type="entry name" value="SET_dom"/>
</dbReference>
<accession>A0A0D2X105</accession>
<evidence type="ECO:0000256" key="7">
    <source>
        <dbReference type="ARBA" id="ARBA00022737"/>
    </source>
</evidence>
<evidence type="ECO:0000256" key="4">
    <source>
        <dbReference type="ARBA" id="ARBA00022679"/>
    </source>
</evidence>
<dbReference type="InterPro" id="IPR036427">
    <property type="entry name" value="Bromodomain-like_sf"/>
</dbReference>
<dbReference type="FunFam" id="3.30.40.10:FF:000002">
    <property type="entry name" value="Histone-lysine N-methyltransferase"/>
    <property type="match status" value="1"/>
</dbReference>
<dbReference type="Pfam" id="PF00439">
    <property type="entry name" value="Bromodomain"/>
    <property type="match status" value="1"/>
</dbReference>
<dbReference type="Pfam" id="PF05964">
    <property type="entry name" value="FYRN"/>
    <property type="match status" value="1"/>
</dbReference>
<evidence type="ECO:0000256" key="14">
    <source>
        <dbReference type="ARBA" id="ARBA00023163"/>
    </source>
</evidence>
<dbReference type="GO" id="GO:0003677">
    <property type="term" value="F:DNA binding"/>
    <property type="evidence" value="ECO:0007669"/>
    <property type="project" value="UniProtKB-KW"/>
</dbReference>
<feature type="region of interest" description="Disordered" evidence="18">
    <location>
        <begin position="345"/>
        <end position="408"/>
    </location>
</feature>
<evidence type="ECO:0000259" key="20">
    <source>
        <dbReference type="PROSITE" id="PS50014"/>
    </source>
</evidence>
<feature type="transmembrane region" description="Helical" evidence="19">
    <location>
        <begin position="1827"/>
        <end position="1848"/>
    </location>
</feature>
<feature type="region of interest" description="Disordered" evidence="18">
    <location>
        <begin position="276"/>
        <end position="298"/>
    </location>
</feature>
<evidence type="ECO:0000256" key="5">
    <source>
        <dbReference type="ARBA" id="ARBA00022691"/>
    </source>
</evidence>
<reference evidence="24" key="1">
    <citation type="submission" date="2011-02" db="EMBL/GenBank/DDBJ databases">
        <title>The Genome Sequence of Capsaspora owczarzaki ATCC 30864.</title>
        <authorList>
            <person name="Russ C."/>
            <person name="Cuomo C."/>
            <person name="Burger G."/>
            <person name="Gray M.W."/>
            <person name="Holland P.W.H."/>
            <person name="King N."/>
            <person name="Lang F.B.F."/>
            <person name="Roger A.J."/>
            <person name="Ruiz-Trillo I."/>
            <person name="Young S.K."/>
            <person name="Zeng Q."/>
            <person name="Gargeya S."/>
            <person name="Alvarado L."/>
            <person name="Berlin A."/>
            <person name="Chapman S.B."/>
            <person name="Chen Z."/>
            <person name="Freedman E."/>
            <person name="Gellesch M."/>
            <person name="Goldberg J."/>
            <person name="Griggs A."/>
            <person name="Gujja S."/>
            <person name="Heilman E."/>
            <person name="Heiman D."/>
            <person name="Howarth C."/>
            <person name="Mehta T."/>
            <person name="Neiman D."/>
            <person name="Pearson M."/>
            <person name="Roberts A."/>
            <person name="Saif S."/>
            <person name="Shea T."/>
            <person name="Shenoy N."/>
            <person name="Sisk P."/>
            <person name="Stolte C."/>
            <person name="Sykes S."/>
            <person name="White J."/>
            <person name="Yandava C."/>
            <person name="Haas B."/>
            <person name="Nusbaum C."/>
            <person name="Birren B."/>
        </authorList>
    </citation>
    <scope>NUCLEOTIDE SEQUENCE</scope>
    <source>
        <strain evidence="24">ATCC 30864</strain>
    </source>
</reference>
<feature type="domain" description="PHD-type" evidence="21">
    <location>
        <begin position="729"/>
        <end position="789"/>
    </location>
</feature>
<dbReference type="GO" id="GO:0008270">
    <property type="term" value="F:zinc ion binding"/>
    <property type="evidence" value="ECO:0007669"/>
    <property type="project" value="UniProtKB-KW"/>
</dbReference>
<keyword evidence="12 16" id="KW-0103">Bromodomain</keyword>
<dbReference type="Pfam" id="PF00628">
    <property type="entry name" value="PHD"/>
    <property type="match status" value="2"/>
</dbReference>
<dbReference type="PROSITE" id="PS50014">
    <property type="entry name" value="BROMODOMAIN_2"/>
    <property type="match status" value="1"/>
</dbReference>
<feature type="region of interest" description="Disordered" evidence="18">
    <location>
        <begin position="500"/>
        <end position="548"/>
    </location>
</feature>
<dbReference type="InterPro" id="IPR019787">
    <property type="entry name" value="Znf_PHD-finger"/>
</dbReference>
<evidence type="ECO:0000256" key="18">
    <source>
        <dbReference type="SAM" id="MobiDB-lite"/>
    </source>
</evidence>
<dbReference type="Pfam" id="PF13832">
    <property type="entry name" value="zf-HC5HC2H_2"/>
    <property type="match status" value="1"/>
</dbReference>
<dbReference type="InterPro" id="IPR046341">
    <property type="entry name" value="SET_dom_sf"/>
</dbReference>
<evidence type="ECO:0000256" key="15">
    <source>
        <dbReference type="ARBA" id="ARBA00023242"/>
    </source>
</evidence>
<feature type="compositionally biased region" description="Low complexity" evidence="18">
    <location>
        <begin position="1044"/>
        <end position="1055"/>
    </location>
</feature>
<evidence type="ECO:0000256" key="11">
    <source>
        <dbReference type="ARBA" id="ARBA00023015"/>
    </source>
</evidence>
<feature type="domain" description="PHD-type" evidence="21">
    <location>
        <begin position="634"/>
        <end position="684"/>
    </location>
</feature>
<dbReference type="PROSITE" id="PS00633">
    <property type="entry name" value="BROMODOMAIN_1"/>
    <property type="match status" value="1"/>
</dbReference>
<dbReference type="GO" id="GO:0140938">
    <property type="term" value="F:histone H3 methyltransferase activity"/>
    <property type="evidence" value="ECO:0007669"/>
    <property type="project" value="UniProtKB-ARBA"/>
</dbReference>
<dbReference type="PROSITE" id="PS50016">
    <property type="entry name" value="ZF_PHD_2"/>
    <property type="match status" value="2"/>
</dbReference>
<feature type="compositionally biased region" description="Low complexity" evidence="18">
    <location>
        <begin position="506"/>
        <end position="537"/>
    </location>
</feature>
<sequence length="1884" mass="203145">MLGGVEVEQMASAAAVDDTSPAAANAFPAKTEAVLPANFAPMPNHQAATEAPTAADSHVVVSIADATVDYLLGREASQQQEQQQQQPLVNQPVSSENGLPLQTAAAAAPAIKSPTKTTKSGHKKPSPRAKGHTQPQEAAFSRTPRAAAIVDQSIAATQPAGHRPCRATVNARAPPKYNFEADDAKANLEEDAWDRTSLRASAKPASATTVSRRGRPKVTKPPNASPVSATKLPVVGVNGGPAPTTAATNASPSPRPLQTLTLDQISASMRQAIPTAPVKQPSPFASPSGAPMKTAVRDSTAPRPILPLVSAIPLVASAPLPLEIPESVRLQSLLAQAQQARLPGIAQPTVSHSSSLQSSTLPQAALTQSPFPQSALPRGGMAVNSSASPSVATPTFQAAPPKPRAPQRLERKDRIQITLSDLIDAGLLKPGTVLSSGSAQCLLQADSSVVSQPEGKPYASAQAWLATVYTKEQRPSMWSRVSAKGMVLNIYREMYIKRAESAGPQGSRNKSRSNSSLRTTTSSTITQGNGGAASSSSQTVTPPSDQEQADAMRVRGIDQNGMWVTVTDLGEALLALPLCRGCGTRGTDEETSGMHWCNQCCQPYHDFCVKSSFGDAYESTLKEIAQGSWKCWDCIVCTTCNSSFPEETLVVCDNCAVGRHLGCMDIPLAEVPSGRWLCSQCVKCDSCGAQTPRGMGKTRLPSSFPSSQPCEWMFDYSLCQPCGLLKARGNYCRVCEKVYEDDDYDTPMISCEQCSMWLHTHCVGMDEETYEMYSNDENLAFTCPSCVHSLSGKGSTASTDADALAPRAAFISANDSTSMIFGLESNAEFEGFDKDSEIEEVYSRLRSLYAVITKTSAATPFLHLPSRSSLPDYYKSIKTPMSLEIVRLRIERYIYVISTEMLEDVTQIVINALRYYGPKSPEAGQALEIRRNFLGKFQKLFVASRPITVEELIRRSMEKQPIGAPSLASKAPKVTPSPKASSTTPKAPKRQPETATTPARVTRSSRSGQKSSQEVDAGSNAAVEPSSTGEEPSNDATPMDIDETPNTAAPTPADTVAPAPAEEAILDAESTMVQDAPNSSTAATVATTTHPMDEEAPLEFLVLDTFDPDVDTRIFITPAHPTDFNDSMPTAVEDPRHCSLCSVAGDSPPEESGRLLSVGDLGWAHLNCAIWSSEVSCLDDGHLDGVTAALSRSRAMKCHHCGKTGATIGCAKPRCQLNYHFPCARHARGCVLLTSKTLLCPNHCGTMPPNPSPGTHSSHAPLDMLAAGESGKQTDRPVTTFSIPLQCVSLLTDAVASRTLQKDVRAVVDMSTALAECHSDLSDKLEETLRDELLDRLSSPHSHEAADQFGQDLTEAVQVGRAESATWPSRRNFWNQIPASQRSVARSGTLNVRSFGTISVASMRFSPPTSLYCPGFVSTRLFFHPFEVSRALYLCEIVETVVVHREGLAHAHQQQPISSPNPVVSPSLVFRVTCITTRTIHEGRDPESAWGPYLCAIERMRPHFKIRPDTGHSLFGLTFGYVIERLEALPDAHLCGDAVSRLKSSTSGLAAYQLDWPCYSFRMSSPAPPPRTASLLNMIPERHLLPKNVERLCAHASRCAVYTEPIQRDRFHFMVPPVERKASATKPGSLLVRSMATLDPSLASVSVGAKPRAPTIRRSAVRTGGDSQTGSSVSAALNAAGVAAAAAAAAQEASLDPEATQSIQMPMAMQYRVLRDNYRTYSVVRRSPIHGCGLYAARRLEKDSMVVEYMGERIRDILTDYRERMYDARGIGCYMFRIDDDYIIDATMKANQARFMNHSCEVGGGGRCPISCEEKGKSCCLYSPIPLRGFVVCVSACLFSLGLIFCLFPRHTAQLLHANCQSGRRQTHHLLCVSRRAGRRRAHR</sequence>
<feature type="compositionally biased region" description="Polar residues" evidence="18">
    <location>
        <begin position="383"/>
        <end position="396"/>
    </location>
</feature>
<evidence type="ECO:0000259" key="22">
    <source>
        <dbReference type="PROSITE" id="PS51805"/>
    </source>
</evidence>
<dbReference type="Pfam" id="PF05965">
    <property type="entry name" value="FYRC"/>
    <property type="match status" value="1"/>
</dbReference>
<evidence type="ECO:0000256" key="19">
    <source>
        <dbReference type="SAM" id="Phobius"/>
    </source>
</evidence>
<evidence type="ECO:0000256" key="1">
    <source>
        <dbReference type="ARBA" id="ARBA00004123"/>
    </source>
</evidence>
<keyword evidence="10" id="KW-0156">Chromatin regulator</keyword>
<dbReference type="EMBL" id="KE346361">
    <property type="protein sequence ID" value="KJE89969.1"/>
    <property type="molecule type" value="Genomic_DNA"/>
</dbReference>
<feature type="compositionally biased region" description="Basic residues" evidence="18">
    <location>
        <begin position="119"/>
        <end position="131"/>
    </location>
</feature>
<keyword evidence="8 17" id="KW-0863">Zinc-finger</keyword>
<name>A0A0D2X105_CAPO3</name>
<protein>
    <submittedName>
        <fullName evidence="23">Mixed-lineage leukemia protein</fullName>
    </submittedName>
</protein>
<dbReference type="PhylomeDB" id="A0A0D2X105"/>
<dbReference type="InterPro" id="IPR003889">
    <property type="entry name" value="FYrich_C"/>
</dbReference>
<dbReference type="SUPFAM" id="SSF57903">
    <property type="entry name" value="FYVE/PHD zinc finger"/>
    <property type="match status" value="2"/>
</dbReference>
<keyword evidence="24" id="KW-1185">Reference proteome</keyword>
<dbReference type="PROSITE" id="PS51805">
    <property type="entry name" value="EPHD"/>
    <property type="match status" value="1"/>
</dbReference>
<keyword evidence="19" id="KW-0812">Transmembrane</keyword>
<evidence type="ECO:0000256" key="17">
    <source>
        <dbReference type="PROSITE-ProRule" id="PRU00146"/>
    </source>
</evidence>
<keyword evidence="2" id="KW-0597">Phosphoprotein</keyword>
<keyword evidence="4" id="KW-0808">Transferase</keyword>
<dbReference type="STRING" id="595528.A0A0D2X105"/>
<feature type="compositionally biased region" description="Polar residues" evidence="18">
    <location>
        <begin position="87"/>
        <end position="97"/>
    </location>
</feature>
<dbReference type="PANTHER" id="PTHR45888:SF6">
    <property type="entry name" value="HL01030P-RELATED"/>
    <property type="match status" value="1"/>
</dbReference>
<keyword evidence="13" id="KW-0238">DNA-binding</keyword>
<dbReference type="InParanoid" id="A0A0D2X105"/>
<keyword evidence="5" id="KW-0949">S-adenosyl-L-methionine</keyword>
<feature type="compositionally biased region" description="Polar residues" evidence="18">
    <location>
        <begin position="360"/>
        <end position="372"/>
    </location>
</feature>
<keyword evidence="9" id="KW-0862">Zinc</keyword>
<keyword evidence="3" id="KW-0489">Methyltransferase</keyword>
<dbReference type="InterPro" id="IPR011011">
    <property type="entry name" value="Znf_FYVE_PHD"/>
</dbReference>
<feature type="compositionally biased region" description="Polar residues" evidence="18">
    <location>
        <begin position="993"/>
        <end position="1014"/>
    </location>
</feature>
<comment type="subcellular location">
    <subcellularLocation>
        <location evidence="1">Nucleus</location>
    </subcellularLocation>
</comment>
<proteinExistence type="predicted"/>
<dbReference type="SMART" id="SM00249">
    <property type="entry name" value="PHD"/>
    <property type="match status" value="4"/>
</dbReference>
<evidence type="ECO:0000256" key="2">
    <source>
        <dbReference type="ARBA" id="ARBA00022553"/>
    </source>
</evidence>
<evidence type="ECO:0000256" key="10">
    <source>
        <dbReference type="ARBA" id="ARBA00022853"/>
    </source>
</evidence>
<dbReference type="InterPro" id="IPR001965">
    <property type="entry name" value="Znf_PHD"/>
</dbReference>
<dbReference type="GO" id="GO:0016279">
    <property type="term" value="F:protein-lysine N-methyltransferase activity"/>
    <property type="evidence" value="ECO:0007669"/>
    <property type="project" value="UniProtKB-ARBA"/>
</dbReference>
<evidence type="ECO:0000256" key="3">
    <source>
        <dbReference type="ARBA" id="ARBA00022603"/>
    </source>
</evidence>
<dbReference type="SUPFAM" id="SSF82199">
    <property type="entry name" value="SET domain"/>
    <property type="match status" value="1"/>
</dbReference>
<keyword evidence="11" id="KW-0805">Transcription regulation</keyword>
<evidence type="ECO:0000259" key="21">
    <source>
        <dbReference type="PROSITE" id="PS50016"/>
    </source>
</evidence>
<evidence type="ECO:0000256" key="6">
    <source>
        <dbReference type="ARBA" id="ARBA00022723"/>
    </source>
</evidence>
<dbReference type="PROSITE" id="PS51542">
    <property type="entry name" value="FYRN"/>
    <property type="match status" value="1"/>
</dbReference>
<evidence type="ECO:0000256" key="8">
    <source>
        <dbReference type="ARBA" id="ARBA00022771"/>
    </source>
</evidence>
<evidence type="ECO:0000313" key="23">
    <source>
        <dbReference type="EMBL" id="KJE89969.1"/>
    </source>
</evidence>
<dbReference type="Gene3D" id="3.30.160.360">
    <property type="match status" value="1"/>
</dbReference>